<comment type="caution">
    <text evidence="2">The sequence shown here is derived from an EMBL/GenBank/DDBJ whole genome shotgun (WGS) entry which is preliminary data.</text>
</comment>
<feature type="region of interest" description="Disordered" evidence="1">
    <location>
        <begin position="1"/>
        <end position="22"/>
    </location>
</feature>
<evidence type="ECO:0000313" key="3">
    <source>
        <dbReference type="Proteomes" id="UP000233551"/>
    </source>
</evidence>
<proteinExistence type="predicted"/>
<accession>A0A2I0J1U6</accession>
<dbReference type="AlphaFoldDB" id="A0A2I0J1U6"/>
<feature type="region of interest" description="Disordered" evidence="1">
    <location>
        <begin position="93"/>
        <end position="124"/>
    </location>
</feature>
<dbReference type="Proteomes" id="UP000233551">
    <property type="component" value="Unassembled WGS sequence"/>
</dbReference>
<organism evidence="2 3">
    <name type="scientific">Punica granatum</name>
    <name type="common">Pomegranate</name>
    <dbReference type="NCBI Taxonomy" id="22663"/>
    <lineage>
        <taxon>Eukaryota</taxon>
        <taxon>Viridiplantae</taxon>
        <taxon>Streptophyta</taxon>
        <taxon>Embryophyta</taxon>
        <taxon>Tracheophyta</taxon>
        <taxon>Spermatophyta</taxon>
        <taxon>Magnoliopsida</taxon>
        <taxon>eudicotyledons</taxon>
        <taxon>Gunneridae</taxon>
        <taxon>Pentapetalae</taxon>
        <taxon>rosids</taxon>
        <taxon>malvids</taxon>
        <taxon>Myrtales</taxon>
        <taxon>Lythraceae</taxon>
        <taxon>Punica</taxon>
    </lineage>
</organism>
<keyword evidence="3" id="KW-1185">Reference proteome</keyword>
<feature type="compositionally biased region" description="Basic and acidic residues" evidence="1">
    <location>
        <begin position="103"/>
        <end position="124"/>
    </location>
</feature>
<protein>
    <submittedName>
        <fullName evidence="2">Uncharacterized protein</fullName>
    </submittedName>
</protein>
<evidence type="ECO:0000313" key="2">
    <source>
        <dbReference type="EMBL" id="PKI50205.1"/>
    </source>
</evidence>
<name>A0A2I0J1U6_PUNGR</name>
<reference evidence="2 3" key="1">
    <citation type="submission" date="2017-11" db="EMBL/GenBank/DDBJ databases">
        <title>De-novo sequencing of pomegranate (Punica granatum L.) genome.</title>
        <authorList>
            <person name="Akparov Z."/>
            <person name="Amiraslanov A."/>
            <person name="Hajiyeva S."/>
            <person name="Abbasov M."/>
            <person name="Kaur K."/>
            <person name="Hamwieh A."/>
            <person name="Solovyev V."/>
            <person name="Salamov A."/>
            <person name="Braich B."/>
            <person name="Kosarev P."/>
            <person name="Mahmoud A."/>
            <person name="Hajiyev E."/>
            <person name="Babayeva S."/>
            <person name="Izzatullayeva V."/>
            <person name="Mammadov A."/>
            <person name="Mammadov A."/>
            <person name="Sharifova S."/>
            <person name="Ojaghi J."/>
            <person name="Eynullazada K."/>
            <person name="Bayramov B."/>
            <person name="Abdulazimova A."/>
            <person name="Shahmuradov I."/>
        </authorList>
    </citation>
    <scope>NUCLEOTIDE SEQUENCE [LARGE SCALE GENOMIC DNA]</scope>
    <source>
        <strain evidence="3">cv. AG2017</strain>
        <tissue evidence="2">Leaf</tissue>
    </source>
</reference>
<evidence type="ECO:0000256" key="1">
    <source>
        <dbReference type="SAM" id="MobiDB-lite"/>
    </source>
</evidence>
<feature type="compositionally biased region" description="Basic residues" evidence="1">
    <location>
        <begin position="93"/>
        <end position="102"/>
    </location>
</feature>
<dbReference type="EMBL" id="PGOL01002139">
    <property type="protein sequence ID" value="PKI50205.1"/>
    <property type="molecule type" value="Genomic_DNA"/>
</dbReference>
<sequence>MANEPGAISDNPYEVSSGAEGDEEETMAKDAKLAFFRGVHILSNIVIRVIIIETSFKANDVFIGTRDVAYKFGEVRLRSGFFKRRGILRGRHGRVLGRRKGERQRGHALKDSREKGERSREEPHPLFFRNIN</sequence>
<gene>
    <name evidence="2" type="ORF">CRG98_029388</name>
</gene>